<feature type="compositionally biased region" description="Polar residues" evidence="1">
    <location>
        <begin position="51"/>
        <end position="60"/>
    </location>
</feature>
<keyword evidence="3" id="KW-1185">Reference proteome</keyword>
<gene>
    <name evidence="2" type="ORF">AOQ84DRAFT_351825</name>
</gene>
<feature type="region of interest" description="Disordered" evidence="1">
    <location>
        <begin position="35"/>
        <end position="60"/>
    </location>
</feature>
<dbReference type="Proteomes" id="UP000250140">
    <property type="component" value="Unassembled WGS sequence"/>
</dbReference>
<dbReference type="EMBL" id="KV748667">
    <property type="protein sequence ID" value="OCL13795.1"/>
    <property type="molecule type" value="Genomic_DNA"/>
</dbReference>
<protein>
    <submittedName>
        <fullName evidence="2">Uncharacterized protein</fullName>
    </submittedName>
</protein>
<evidence type="ECO:0000256" key="1">
    <source>
        <dbReference type="SAM" id="MobiDB-lite"/>
    </source>
</evidence>
<dbReference type="AlphaFoldDB" id="A0A8E2FAW1"/>
<evidence type="ECO:0000313" key="2">
    <source>
        <dbReference type="EMBL" id="OCL13795.1"/>
    </source>
</evidence>
<evidence type="ECO:0000313" key="3">
    <source>
        <dbReference type="Proteomes" id="UP000250140"/>
    </source>
</evidence>
<sequence>MSRNIFPKISEKIVRSSQVFRMMPQRRDRELPAAVNDAKAACSGPSGAPRSPTSAEAQMP</sequence>
<reference evidence="2 3" key="1">
    <citation type="journal article" date="2016" name="Nat. Commun.">
        <title>Ectomycorrhizal ecology is imprinted in the genome of the dominant symbiotic fungus Cenococcum geophilum.</title>
        <authorList>
            <consortium name="DOE Joint Genome Institute"/>
            <person name="Peter M."/>
            <person name="Kohler A."/>
            <person name="Ohm R.A."/>
            <person name="Kuo A."/>
            <person name="Krutzmann J."/>
            <person name="Morin E."/>
            <person name="Arend M."/>
            <person name="Barry K.W."/>
            <person name="Binder M."/>
            <person name="Choi C."/>
            <person name="Clum A."/>
            <person name="Copeland A."/>
            <person name="Grisel N."/>
            <person name="Haridas S."/>
            <person name="Kipfer T."/>
            <person name="LaButti K."/>
            <person name="Lindquist E."/>
            <person name="Lipzen A."/>
            <person name="Maire R."/>
            <person name="Meier B."/>
            <person name="Mihaltcheva S."/>
            <person name="Molinier V."/>
            <person name="Murat C."/>
            <person name="Poggeler S."/>
            <person name="Quandt C.A."/>
            <person name="Sperisen C."/>
            <person name="Tritt A."/>
            <person name="Tisserant E."/>
            <person name="Crous P.W."/>
            <person name="Henrissat B."/>
            <person name="Nehls U."/>
            <person name="Egli S."/>
            <person name="Spatafora J.W."/>
            <person name="Grigoriev I.V."/>
            <person name="Martin F.M."/>
        </authorList>
    </citation>
    <scope>NUCLEOTIDE SEQUENCE [LARGE SCALE GENOMIC DNA]</scope>
    <source>
        <strain evidence="2 3">CBS 207.34</strain>
    </source>
</reference>
<accession>A0A8E2FAW1</accession>
<name>A0A8E2FAW1_9PEZI</name>
<organism evidence="2 3">
    <name type="scientific">Glonium stellatum</name>
    <dbReference type="NCBI Taxonomy" id="574774"/>
    <lineage>
        <taxon>Eukaryota</taxon>
        <taxon>Fungi</taxon>
        <taxon>Dikarya</taxon>
        <taxon>Ascomycota</taxon>
        <taxon>Pezizomycotina</taxon>
        <taxon>Dothideomycetes</taxon>
        <taxon>Pleosporomycetidae</taxon>
        <taxon>Gloniales</taxon>
        <taxon>Gloniaceae</taxon>
        <taxon>Glonium</taxon>
    </lineage>
</organism>
<proteinExistence type="predicted"/>